<dbReference type="CDD" id="cd00383">
    <property type="entry name" value="trans_reg_C"/>
    <property type="match status" value="1"/>
</dbReference>
<evidence type="ECO:0000259" key="6">
    <source>
        <dbReference type="PROSITE" id="PS50110"/>
    </source>
</evidence>
<proteinExistence type="predicted"/>
<protein>
    <submittedName>
        <fullName evidence="8">Response regulator transcription factor</fullName>
    </submittedName>
</protein>
<evidence type="ECO:0000256" key="5">
    <source>
        <dbReference type="PROSITE-ProRule" id="PRU01091"/>
    </source>
</evidence>
<evidence type="ECO:0000256" key="2">
    <source>
        <dbReference type="ARBA" id="ARBA00023012"/>
    </source>
</evidence>
<comment type="caution">
    <text evidence="8">The sequence shown here is derived from an EMBL/GenBank/DDBJ whole genome shotgun (WGS) entry which is preliminary data.</text>
</comment>
<feature type="modified residue" description="4-aspartylphosphate" evidence="4">
    <location>
        <position position="54"/>
    </location>
</feature>
<keyword evidence="2" id="KW-0902">Two-component regulatory system</keyword>
<accession>A0ABS5YY26</accession>
<dbReference type="PANTHER" id="PTHR48111:SF40">
    <property type="entry name" value="PHOSPHATE REGULON TRANSCRIPTIONAL REGULATORY PROTEIN PHOB"/>
    <property type="match status" value="1"/>
</dbReference>
<feature type="domain" description="OmpR/PhoB-type" evidence="7">
    <location>
        <begin position="127"/>
        <end position="226"/>
    </location>
</feature>
<evidence type="ECO:0000256" key="4">
    <source>
        <dbReference type="PROSITE-ProRule" id="PRU00169"/>
    </source>
</evidence>
<keyword evidence="3 5" id="KW-0238">DNA-binding</keyword>
<dbReference type="PROSITE" id="PS50110">
    <property type="entry name" value="RESPONSE_REGULATORY"/>
    <property type="match status" value="1"/>
</dbReference>
<feature type="DNA-binding region" description="OmpR/PhoB-type" evidence="5">
    <location>
        <begin position="127"/>
        <end position="226"/>
    </location>
</feature>
<name>A0ABS5YY26_9ACTN</name>
<dbReference type="EMBL" id="JAHKKG010000010">
    <property type="protein sequence ID" value="MBU2667971.1"/>
    <property type="molecule type" value="Genomic_DNA"/>
</dbReference>
<dbReference type="InterPro" id="IPR001867">
    <property type="entry name" value="OmpR/PhoB-type_DNA-bd"/>
</dbReference>
<evidence type="ECO:0000313" key="8">
    <source>
        <dbReference type="EMBL" id="MBU2667971.1"/>
    </source>
</evidence>
<dbReference type="SMART" id="SM00448">
    <property type="entry name" value="REC"/>
    <property type="match status" value="1"/>
</dbReference>
<evidence type="ECO:0000313" key="9">
    <source>
        <dbReference type="Proteomes" id="UP001519654"/>
    </source>
</evidence>
<dbReference type="RefSeq" id="WP_215792225.1">
    <property type="nucleotide sequence ID" value="NZ_JAHKKG010000010.1"/>
</dbReference>
<dbReference type="Gene3D" id="1.10.10.10">
    <property type="entry name" value="Winged helix-like DNA-binding domain superfamily/Winged helix DNA-binding domain"/>
    <property type="match status" value="1"/>
</dbReference>
<gene>
    <name evidence="8" type="ORF">KOI35_31115</name>
</gene>
<dbReference type="Gene3D" id="6.10.250.690">
    <property type="match status" value="1"/>
</dbReference>
<dbReference type="SUPFAM" id="SSF52172">
    <property type="entry name" value="CheY-like"/>
    <property type="match status" value="1"/>
</dbReference>
<dbReference type="Pfam" id="PF00486">
    <property type="entry name" value="Trans_reg_C"/>
    <property type="match status" value="1"/>
</dbReference>
<dbReference type="Pfam" id="PF00072">
    <property type="entry name" value="Response_reg"/>
    <property type="match status" value="1"/>
</dbReference>
<organism evidence="8 9">
    <name type="scientific">Paractinoplanes bogorensis</name>
    <dbReference type="NCBI Taxonomy" id="1610840"/>
    <lineage>
        <taxon>Bacteria</taxon>
        <taxon>Bacillati</taxon>
        <taxon>Actinomycetota</taxon>
        <taxon>Actinomycetes</taxon>
        <taxon>Micromonosporales</taxon>
        <taxon>Micromonosporaceae</taxon>
        <taxon>Paractinoplanes</taxon>
    </lineage>
</organism>
<dbReference type="PANTHER" id="PTHR48111">
    <property type="entry name" value="REGULATOR OF RPOS"/>
    <property type="match status" value="1"/>
</dbReference>
<dbReference type="InterPro" id="IPR001789">
    <property type="entry name" value="Sig_transdc_resp-reg_receiver"/>
</dbReference>
<evidence type="ECO:0000256" key="3">
    <source>
        <dbReference type="ARBA" id="ARBA00023125"/>
    </source>
</evidence>
<dbReference type="InterPro" id="IPR011006">
    <property type="entry name" value="CheY-like_superfamily"/>
</dbReference>
<keyword evidence="9" id="KW-1185">Reference proteome</keyword>
<evidence type="ECO:0000256" key="1">
    <source>
        <dbReference type="ARBA" id="ARBA00022553"/>
    </source>
</evidence>
<keyword evidence="1 4" id="KW-0597">Phosphoprotein</keyword>
<dbReference type="InterPro" id="IPR039420">
    <property type="entry name" value="WalR-like"/>
</dbReference>
<dbReference type="PROSITE" id="PS51755">
    <property type="entry name" value="OMPR_PHOB"/>
    <property type="match status" value="1"/>
</dbReference>
<dbReference type="Proteomes" id="UP001519654">
    <property type="component" value="Unassembled WGS sequence"/>
</dbReference>
<dbReference type="InterPro" id="IPR036388">
    <property type="entry name" value="WH-like_DNA-bd_sf"/>
</dbReference>
<reference evidence="8 9" key="1">
    <citation type="submission" date="2021-06" db="EMBL/GenBank/DDBJ databases">
        <title>Actinoplanes lichenicola sp. nov., and Actinoplanes ovalisporus sp. nov., isolated from lichen in Thailand.</title>
        <authorList>
            <person name="Saeng-In P."/>
            <person name="Kanchanasin P."/>
            <person name="Yuki M."/>
            <person name="Kudo T."/>
            <person name="Ohkuma M."/>
            <person name="Phongsopitanun W."/>
            <person name="Tanasupawat S."/>
        </authorList>
    </citation>
    <scope>NUCLEOTIDE SEQUENCE [LARGE SCALE GENOMIC DNA]</scope>
    <source>
        <strain evidence="8 9">NBRC 110975</strain>
    </source>
</reference>
<sequence length="227" mass="24875">MSRTRVLVVEDDASVGAGLVGVLAADGHEVRWARTGARARAALAEAVPDLILLDLGLPDEDGLALCAAVRERDADVVVVVVTARTDEADAVRALDGGGDDFVTKPFRPVELLARVRAHLRRRADSGPPELRAGPIRLDQRSRRAWVGEAEVGLRPKEHELLAVLMASAGSAVRREFLMEQVWDEFWSGSTKTLDVHVANLRRKLADAGDRWDRIATLRGFGYRFEPD</sequence>
<feature type="domain" description="Response regulatory" evidence="6">
    <location>
        <begin position="5"/>
        <end position="119"/>
    </location>
</feature>
<evidence type="ECO:0000259" key="7">
    <source>
        <dbReference type="PROSITE" id="PS51755"/>
    </source>
</evidence>
<dbReference type="Gene3D" id="3.40.50.2300">
    <property type="match status" value="1"/>
</dbReference>
<dbReference type="SMART" id="SM00862">
    <property type="entry name" value="Trans_reg_C"/>
    <property type="match status" value="1"/>
</dbReference>